<keyword evidence="2" id="KW-1185">Reference proteome</keyword>
<protein>
    <submittedName>
        <fullName evidence="1 3">Nucleotide-diphospho-sugar transferase</fullName>
    </submittedName>
</protein>
<keyword evidence="1 3" id="KW-0808">Transferase</keyword>
<evidence type="ECO:0000313" key="1">
    <source>
        <dbReference type="EMBL" id="KAF2806225.1"/>
    </source>
</evidence>
<dbReference type="SUPFAM" id="SSF53448">
    <property type="entry name" value="Nucleotide-diphospho-sugar transferases"/>
    <property type="match status" value="1"/>
</dbReference>
<feature type="non-terminal residue" evidence="1">
    <location>
        <position position="194"/>
    </location>
</feature>
<reference evidence="3" key="2">
    <citation type="submission" date="2020-04" db="EMBL/GenBank/DDBJ databases">
        <authorList>
            <consortium name="NCBI Genome Project"/>
        </authorList>
    </citation>
    <scope>NUCLEOTIDE SEQUENCE</scope>
    <source>
        <strain evidence="3">CBS 304.34</strain>
    </source>
</reference>
<reference evidence="1 3" key="1">
    <citation type="journal article" date="2020" name="Stud. Mycol.">
        <title>101 Dothideomycetes genomes: a test case for predicting lifestyles and emergence of pathogens.</title>
        <authorList>
            <person name="Haridas S."/>
            <person name="Albert R."/>
            <person name="Binder M."/>
            <person name="Bloem J."/>
            <person name="Labutti K."/>
            <person name="Salamov A."/>
            <person name="Andreopoulos B."/>
            <person name="Baker S."/>
            <person name="Barry K."/>
            <person name="Bills G."/>
            <person name="Bluhm B."/>
            <person name="Cannon C."/>
            <person name="Castanera R."/>
            <person name="Culley D."/>
            <person name="Daum C."/>
            <person name="Ezra D."/>
            <person name="Gonzalez J."/>
            <person name="Henrissat B."/>
            <person name="Kuo A."/>
            <person name="Liang C."/>
            <person name="Lipzen A."/>
            <person name="Lutzoni F."/>
            <person name="Magnuson J."/>
            <person name="Mondo S."/>
            <person name="Nolan M."/>
            <person name="Ohm R."/>
            <person name="Pangilinan J."/>
            <person name="Park H.-J."/>
            <person name="Ramirez L."/>
            <person name="Alfaro M."/>
            <person name="Sun H."/>
            <person name="Tritt A."/>
            <person name="Yoshinaga Y."/>
            <person name="Zwiers L.-H."/>
            <person name="Turgeon B."/>
            <person name="Goodwin S."/>
            <person name="Spatafora J."/>
            <person name="Crous P."/>
            <person name="Grigoriev I."/>
        </authorList>
    </citation>
    <scope>NUCLEOTIDE SEQUENCE</scope>
    <source>
        <strain evidence="1 3">CBS 304.34</strain>
    </source>
</reference>
<dbReference type="InterPro" id="IPR050587">
    <property type="entry name" value="GNT1/Glycosyltrans_8"/>
</dbReference>
<dbReference type="PANTHER" id="PTHR11183">
    <property type="entry name" value="GLYCOGENIN SUBFAMILY MEMBER"/>
    <property type="match status" value="1"/>
</dbReference>
<dbReference type="AlphaFoldDB" id="A0A6A6YDQ3"/>
<feature type="non-terminal residue" evidence="1">
    <location>
        <position position="1"/>
    </location>
</feature>
<sequence>ERDVYFESVHVMTYQLLHSPSARRSSSSSSSMSSSSSSMSSSKKIDFVVLVTNEVTAPKKARLEKDGATVVVVDRLISEWMTPKTGRWQDCLTKLRLLKMTQYGKITFIDVDHLITQSLDGVFDDPAAAVQHTVVNASVVAEAPLPDTYVFAARPEAAGGYGHVNPPPEGNYFNAGFFVLKPDERMLEYYEELM</sequence>
<dbReference type="InterPro" id="IPR029044">
    <property type="entry name" value="Nucleotide-diphossugar_trans"/>
</dbReference>
<evidence type="ECO:0000313" key="2">
    <source>
        <dbReference type="Proteomes" id="UP000504636"/>
    </source>
</evidence>
<dbReference type="EMBL" id="MU003707">
    <property type="protein sequence ID" value="KAF2806225.1"/>
    <property type="molecule type" value="Genomic_DNA"/>
</dbReference>
<dbReference type="Proteomes" id="UP000504636">
    <property type="component" value="Unplaced"/>
</dbReference>
<dbReference type="RefSeq" id="XP_033573189.1">
    <property type="nucleotide sequence ID" value="XM_033714402.1"/>
</dbReference>
<dbReference type="OrthoDB" id="2014201at2759"/>
<dbReference type="GO" id="GO:0016740">
    <property type="term" value="F:transferase activity"/>
    <property type="evidence" value="ECO:0007669"/>
    <property type="project" value="UniProtKB-KW"/>
</dbReference>
<name>A0A6A6YDQ3_9PEZI</name>
<proteinExistence type="predicted"/>
<evidence type="ECO:0000313" key="3">
    <source>
        <dbReference type="RefSeq" id="XP_033573189.1"/>
    </source>
</evidence>
<dbReference type="Gene3D" id="3.90.550.10">
    <property type="entry name" value="Spore Coat Polysaccharide Biosynthesis Protein SpsA, Chain A"/>
    <property type="match status" value="1"/>
</dbReference>
<dbReference type="GeneID" id="54455295"/>
<reference evidence="3" key="3">
    <citation type="submission" date="2025-04" db="UniProtKB">
        <authorList>
            <consortium name="RefSeq"/>
        </authorList>
    </citation>
    <scope>IDENTIFICATION</scope>
    <source>
        <strain evidence="3">CBS 304.34</strain>
    </source>
</reference>
<gene>
    <name evidence="1 3" type="ORF">BDZ99DRAFT_343480</name>
</gene>
<organism evidence="1">
    <name type="scientific">Mytilinidion resinicola</name>
    <dbReference type="NCBI Taxonomy" id="574789"/>
    <lineage>
        <taxon>Eukaryota</taxon>
        <taxon>Fungi</taxon>
        <taxon>Dikarya</taxon>
        <taxon>Ascomycota</taxon>
        <taxon>Pezizomycotina</taxon>
        <taxon>Dothideomycetes</taxon>
        <taxon>Pleosporomycetidae</taxon>
        <taxon>Mytilinidiales</taxon>
        <taxon>Mytilinidiaceae</taxon>
        <taxon>Mytilinidion</taxon>
    </lineage>
</organism>
<accession>A0A6A6YDQ3</accession>